<gene>
    <name evidence="2" type="ORF">QJS64_09820</name>
</gene>
<name>A0ABY8QYZ3_PARBF</name>
<dbReference type="EMBL" id="CP124685">
    <property type="protein sequence ID" value="WGX74512.1"/>
    <property type="molecule type" value="Genomic_DNA"/>
</dbReference>
<feature type="transmembrane region" description="Helical" evidence="1">
    <location>
        <begin position="7"/>
        <end position="25"/>
    </location>
</feature>
<evidence type="ECO:0000256" key="1">
    <source>
        <dbReference type="SAM" id="Phobius"/>
    </source>
</evidence>
<evidence type="ECO:0000313" key="2">
    <source>
        <dbReference type="EMBL" id="WGX74512.1"/>
    </source>
</evidence>
<keyword evidence="1" id="KW-0472">Membrane</keyword>
<accession>A0ABY8QYZ3</accession>
<organism evidence="2 3">
    <name type="scientific">Paraclostridium bifermentans</name>
    <name type="common">Clostridium bifermentans</name>
    <dbReference type="NCBI Taxonomy" id="1490"/>
    <lineage>
        <taxon>Bacteria</taxon>
        <taxon>Bacillati</taxon>
        <taxon>Bacillota</taxon>
        <taxon>Clostridia</taxon>
        <taxon>Peptostreptococcales</taxon>
        <taxon>Peptostreptococcaceae</taxon>
        <taxon>Paraclostridium</taxon>
    </lineage>
</organism>
<keyword evidence="1" id="KW-0812">Transmembrane</keyword>
<sequence>MMKSESYGKKAIVSIGAGAIVTFLVNDSGVVSAATTMLYIIIPFLIILINKVIFKER</sequence>
<evidence type="ECO:0000313" key="3">
    <source>
        <dbReference type="Proteomes" id="UP001239169"/>
    </source>
</evidence>
<proteinExistence type="predicted"/>
<feature type="transmembrane region" description="Helical" evidence="1">
    <location>
        <begin position="31"/>
        <end position="54"/>
    </location>
</feature>
<dbReference type="Proteomes" id="UP001239169">
    <property type="component" value="Chromosome"/>
</dbReference>
<protein>
    <recommendedName>
        <fullName evidence="4">Permease</fullName>
    </recommendedName>
</protein>
<reference evidence="2 3" key="1">
    <citation type="submission" date="2023-04" db="EMBL/GenBank/DDBJ databases">
        <title>Bacteria Genome Submission.</title>
        <authorList>
            <person name="Isaac P."/>
        </authorList>
    </citation>
    <scope>NUCLEOTIDE SEQUENCE [LARGE SCALE GENOMIC DNA]</scope>
    <source>
        <strain evidence="2 3">SampleS7P1</strain>
    </source>
</reference>
<evidence type="ECO:0008006" key="4">
    <source>
        <dbReference type="Google" id="ProtNLM"/>
    </source>
</evidence>
<keyword evidence="3" id="KW-1185">Reference proteome</keyword>
<keyword evidence="1" id="KW-1133">Transmembrane helix</keyword>